<reference evidence="6 7" key="1">
    <citation type="submission" date="2016-05" db="EMBL/GenBank/DDBJ databases">
        <title>Comparative analysis of secretome profiles of manganese(II)-oxidizing ascomycete fungi.</title>
        <authorList>
            <consortium name="DOE Joint Genome Institute"/>
            <person name="Zeiner C.A."/>
            <person name="Purvine S.O."/>
            <person name="Zink E.M."/>
            <person name="Wu S."/>
            <person name="Pasa-Tolic L."/>
            <person name="Chaput D.L."/>
            <person name="Haridas S."/>
            <person name="Grigoriev I.V."/>
            <person name="Santelli C.M."/>
            <person name="Hansel C.M."/>
        </authorList>
    </citation>
    <scope>NUCLEOTIDE SEQUENCE [LARGE SCALE GENOMIC DNA]</scope>
    <source>
        <strain evidence="6 7">SRC1lrK2f</strain>
    </source>
</reference>
<name>A0A177D308_ALTAL</name>
<dbReference type="InterPro" id="IPR046341">
    <property type="entry name" value="SET_dom_sf"/>
</dbReference>
<keyword evidence="7" id="KW-1185">Reference proteome</keyword>
<dbReference type="Pfam" id="PF02373">
    <property type="entry name" value="JmjC"/>
    <property type="match status" value="1"/>
</dbReference>
<keyword evidence="2" id="KW-0408">Iron</keyword>
<dbReference type="PANTHER" id="PTHR10694">
    <property type="entry name" value="LYSINE-SPECIFIC DEMETHYLASE"/>
    <property type="match status" value="1"/>
</dbReference>
<dbReference type="GO" id="GO:0034647">
    <property type="term" value="F:histone H3K4me/H3K4me2/H3K4me3 demethylase activity"/>
    <property type="evidence" value="ECO:0007669"/>
    <property type="project" value="TreeGrafter"/>
</dbReference>
<organism evidence="6 7">
    <name type="scientific">Alternaria alternata</name>
    <name type="common">Alternaria rot fungus</name>
    <name type="synonym">Torula alternata</name>
    <dbReference type="NCBI Taxonomy" id="5599"/>
    <lineage>
        <taxon>Eukaryota</taxon>
        <taxon>Fungi</taxon>
        <taxon>Dikarya</taxon>
        <taxon>Ascomycota</taxon>
        <taxon>Pezizomycotina</taxon>
        <taxon>Dothideomycetes</taxon>
        <taxon>Pleosporomycetidae</taxon>
        <taxon>Pleosporales</taxon>
        <taxon>Pleosporineae</taxon>
        <taxon>Pleosporaceae</taxon>
        <taxon>Alternaria</taxon>
        <taxon>Alternaria sect. Alternaria</taxon>
        <taxon>Alternaria alternata complex</taxon>
    </lineage>
</organism>
<dbReference type="EMBL" id="KV441503">
    <property type="protein sequence ID" value="OAG14004.1"/>
    <property type="molecule type" value="Genomic_DNA"/>
</dbReference>
<feature type="region of interest" description="Disordered" evidence="3">
    <location>
        <begin position="598"/>
        <end position="624"/>
    </location>
</feature>
<evidence type="ECO:0000256" key="1">
    <source>
        <dbReference type="ARBA" id="ARBA00022723"/>
    </source>
</evidence>
<dbReference type="PROSITE" id="PS51184">
    <property type="entry name" value="JMJC"/>
    <property type="match status" value="1"/>
</dbReference>
<dbReference type="VEuPathDB" id="FungiDB:CC77DRAFT_1014263"/>
<dbReference type="PANTHER" id="PTHR10694:SF33">
    <property type="entry name" value="LYSINE-SPECIFIC DEMETHYLASE 5"/>
    <property type="match status" value="1"/>
</dbReference>
<dbReference type="Gene3D" id="2.60.120.650">
    <property type="entry name" value="Cupin"/>
    <property type="match status" value="1"/>
</dbReference>
<keyword evidence="1" id="KW-0479">Metal-binding</keyword>
<dbReference type="SUPFAM" id="SSF82199">
    <property type="entry name" value="SET domain"/>
    <property type="match status" value="1"/>
</dbReference>
<dbReference type="KEGG" id="aalt:CC77DRAFT_1014263"/>
<dbReference type="GeneID" id="29109479"/>
<dbReference type="Pfam" id="PF00856">
    <property type="entry name" value="SET"/>
    <property type="match status" value="1"/>
</dbReference>
<dbReference type="SMART" id="SM00317">
    <property type="entry name" value="SET"/>
    <property type="match status" value="1"/>
</dbReference>
<dbReference type="InterPro" id="IPR001214">
    <property type="entry name" value="SET_dom"/>
</dbReference>
<feature type="region of interest" description="Disordered" evidence="3">
    <location>
        <begin position="194"/>
        <end position="219"/>
    </location>
</feature>
<dbReference type="GO" id="GO:0046872">
    <property type="term" value="F:metal ion binding"/>
    <property type="evidence" value="ECO:0007669"/>
    <property type="project" value="UniProtKB-KW"/>
</dbReference>
<dbReference type="AlphaFoldDB" id="A0A177D308"/>
<dbReference type="RefSeq" id="XP_018379425.1">
    <property type="nucleotide sequence ID" value="XM_018523885.1"/>
</dbReference>
<dbReference type="GO" id="GO:0000785">
    <property type="term" value="C:chromatin"/>
    <property type="evidence" value="ECO:0007669"/>
    <property type="project" value="TreeGrafter"/>
</dbReference>
<protein>
    <recommendedName>
        <fullName evidence="8">JmjC domain-containing protein</fullName>
    </recommendedName>
</protein>
<proteinExistence type="predicted"/>
<feature type="domain" description="SET" evidence="4">
    <location>
        <begin position="922"/>
        <end position="1044"/>
    </location>
</feature>
<dbReference type="GO" id="GO:0006355">
    <property type="term" value="P:regulation of DNA-templated transcription"/>
    <property type="evidence" value="ECO:0007669"/>
    <property type="project" value="TreeGrafter"/>
</dbReference>
<dbReference type="SMART" id="SM00558">
    <property type="entry name" value="JmjC"/>
    <property type="match status" value="1"/>
</dbReference>
<dbReference type="GO" id="GO:0005634">
    <property type="term" value="C:nucleus"/>
    <property type="evidence" value="ECO:0007669"/>
    <property type="project" value="TreeGrafter"/>
</dbReference>
<evidence type="ECO:0000313" key="7">
    <source>
        <dbReference type="Proteomes" id="UP000077248"/>
    </source>
</evidence>
<gene>
    <name evidence="6" type="ORF">CC77DRAFT_1014263</name>
</gene>
<sequence>MAEDISAIRAALQTISEAPPQSMMLHIRELCQANAAIAEALVFISQSSSYHAIGVEAEAERATVSEAADVPDLQTQDQEENAVQETHKMLQQRKSWRGRSENVVMKLAQHWVYGKLTGSSSRALSDADEHRLLVDLRQAVLSSTPAVLTLLRGIKRKREFRVCCFAMAARHPSDSESIDALLAAAKQLVRQLEEVKSAEAHHERAHSRPRPRNASSKQSICKSDLAATFKAIVKEAQAQLTKLGELETREVEGHEPEEREAETQERQQGHVDQIPIERRLSERRAGDYNLRFPCLLSQLRKNMVVAIQDARQALRRHNVDERGYLILQVQHRWDASELTQLLRGAQASDRDDIKGFALARGDADCLHAQVAADTSLNLCDMEGFSEACASQQPKENFEEWIARPPGRVRYLICEPLSDHSINTLLDAGPQCNRRPEIAGVNRPYWYVSCEPDTPATLHVEDGNTGSANLLLAGAEKHWIIVHRSSAEKLERCIRDQFPTSRACSQFVRHHNIIVGPRWLERNGINYEMVCQRPGDVLVTLPGRVYHEVRNTGMNFAIAINYEFTDAPDDPTDYVWCESGERKCGRNVLTRQSFVPDFAEPAMDSGDGAPPLTNKRKQQEVDTAQKKHKRHAMLARCPANSRHVHTSRPSCTPVPASVLVPIEERLLEAVLGPRALRNCITLIRAWRSQLARIELAPVASDQIARLAASDMRIRLAQDRTWLDVLHMKSAQYAFASEMDSLRQGAIRLHSSVYDQVLKAQGFVNATKKDREQLQGRVKRATKIYQICQGFGRGLLCLLPLTDIPDNHYYSMTNGSIDAFQRLATENRTLLEARCQVGVFIQGMFAKDVEFTFEYDNVASFDHLSEAEMLALLQPVSYPKVNSYTPDHDWPRPPSWPWEWPQDPTWAPPSACETCGIEECTCLAGLHQNRHRVVDYGSKGRGIQALAASSGGLAFTEGEYIQELVGEVKPLDWSTGSYTSVELERPDVGTTCRLHCKEKSNWARLVNHACDPCAEMTVKIISGRARLMLRARRDIWDGMEITVDYGSSFARDEACLCATCSGSAAPTNDKRRKLKR</sequence>
<accession>A0A177D308</accession>
<dbReference type="STRING" id="5599.A0A177D308"/>
<evidence type="ECO:0008006" key="8">
    <source>
        <dbReference type="Google" id="ProtNLM"/>
    </source>
</evidence>
<evidence type="ECO:0000256" key="3">
    <source>
        <dbReference type="SAM" id="MobiDB-lite"/>
    </source>
</evidence>
<dbReference type="Gene3D" id="2.170.270.10">
    <property type="entry name" value="SET domain"/>
    <property type="match status" value="1"/>
</dbReference>
<evidence type="ECO:0000256" key="2">
    <source>
        <dbReference type="ARBA" id="ARBA00023004"/>
    </source>
</evidence>
<evidence type="ECO:0000313" key="6">
    <source>
        <dbReference type="EMBL" id="OAG14004.1"/>
    </source>
</evidence>
<feature type="domain" description="JmjC" evidence="5">
    <location>
        <begin position="404"/>
        <end position="578"/>
    </location>
</feature>
<dbReference type="PROSITE" id="PS50280">
    <property type="entry name" value="SET"/>
    <property type="match status" value="1"/>
</dbReference>
<feature type="region of interest" description="Disordered" evidence="3">
    <location>
        <begin position="244"/>
        <end position="278"/>
    </location>
</feature>
<evidence type="ECO:0000259" key="5">
    <source>
        <dbReference type="PROSITE" id="PS51184"/>
    </source>
</evidence>
<evidence type="ECO:0000259" key="4">
    <source>
        <dbReference type="PROSITE" id="PS50280"/>
    </source>
</evidence>
<dbReference type="Proteomes" id="UP000077248">
    <property type="component" value="Unassembled WGS sequence"/>
</dbReference>
<dbReference type="SUPFAM" id="SSF51197">
    <property type="entry name" value="Clavaminate synthase-like"/>
    <property type="match status" value="1"/>
</dbReference>
<dbReference type="InterPro" id="IPR003347">
    <property type="entry name" value="JmjC_dom"/>
</dbReference>